<dbReference type="Gene3D" id="3.30.700.10">
    <property type="entry name" value="Glycoprotein, Type 4 Pilin"/>
    <property type="match status" value="1"/>
</dbReference>
<dbReference type="PANTHER" id="PTHR30093">
    <property type="entry name" value="GENERAL SECRETION PATHWAY PROTEIN G"/>
    <property type="match status" value="1"/>
</dbReference>
<dbReference type="PRINTS" id="PR00885">
    <property type="entry name" value="BCTERIALGSPH"/>
</dbReference>
<protein>
    <submittedName>
        <fullName evidence="7">Prepilin-type N-terminal cleavage/methylation domain-containing protein</fullName>
    </submittedName>
</protein>
<dbReference type="SUPFAM" id="SSF54523">
    <property type="entry name" value="Pili subunits"/>
    <property type="match status" value="1"/>
</dbReference>
<dbReference type="PROSITE" id="PS00409">
    <property type="entry name" value="PROKAR_NTER_METHYL"/>
    <property type="match status" value="1"/>
</dbReference>
<organism evidence="7 8">
    <name type="scientific">Nocardioides marmoriginsengisoli</name>
    <dbReference type="NCBI Taxonomy" id="661483"/>
    <lineage>
        <taxon>Bacteria</taxon>
        <taxon>Bacillati</taxon>
        <taxon>Actinomycetota</taxon>
        <taxon>Actinomycetes</taxon>
        <taxon>Propionibacteriales</taxon>
        <taxon>Nocardioidaceae</taxon>
        <taxon>Nocardioides</taxon>
    </lineage>
</organism>
<dbReference type="Pfam" id="PF07963">
    <property type="entry name" value="N_methyl"/>
    <property type="match status" value="1"/>
</dbReference>
<dbReference type="GO" id="GO:0016020">
    <property type="term" value="C:membrane"/>
    <property type="evidence" value="ECO:0007669"/>
    <property type="project" value="UniProtKB-SubCell"/>
</dbReference>
<dbReference type="PANTHER" id="PTHR30093:SF44">
    <property type="entry name" value="TYPE II SECRETION SYSTEM CORE PROTEIN G"/>
    <property type="match status" value="1"/>
</dbReference>
<dbReference type="RefSeq" id="WP_123227687.1">
    <property type="nucleotide sequence ID" value="NZ_RJSE01000007.1"/>
</dbReference>
<evidence type="ECO:0000256" key="1">
    <source>
        <dbReference type="ARBA" id="ARBA00004167"/>
    </source>
</evidence>
<keyword evidence="5 6" id="KW-0472">Membrane</keyword>
<dbReference type="GO" id="GO:0015627">
    <property type="term" value="C:type II protein secretion system complex"/>
    <property type="evidence" value="ECO:0007669"/>
    <property type="project" value="InterPro"/>
</dbReference>
<keyword evidence="8" id="KW-1185">Reference proteome</keyword>
<dbReference type="OrthoDB" id="3826845at2"/>
<comment type="caution">
    <text evidence="7">The sequence shown here is derived from an EMBL/GenBank/DDBJ whole genome shotgun (WGS) entry which is preliminary data.</text>
</comment>
<dbReference type="Proteomes" id="UP000267128">
    <property type="component" value="Unassembled WGS sequence"/>
</dbReference>
<name>A0A3N0CGN7_9ACTN</name>
<gene>
    <name evidence="7" type="ORF">EFK50_11485</name>
</gene>
<proteinExistence type="predicted"/>
<accession>A0A3N0CGN7</accession>
<evidence type="ECO:0000313" key="7">
    <source>
        <dbReference type="EMBL" id="RNL62391.1"/>
    </source>
</evidence>
<dbReference type="GO" id="GO:0015628">
    <property type="term" value="P:protein secretion by the type II secretion system"/>
    <property type="evidence" value="ECO:0007669"/>
    <property type="project" value="InterPro"/>
</dbReference>
<keyword evidence="2" id="KW-0488">Methylation</keyword>
<reference evidence="7 8" key="1">
    <citation type="submission" date="2018-11" db="EMBL/GenBank/DDBJ databases">
        <authorList>
            <person name="Li F."/>
        </authorList>
    </citation>
    <scope>NUCLEOTIDE SEQUENCE [LARGE SCALE GENOMIC DNA]</scope>
    <source>
        <strain evidence="7 8">Gsoil 097</strain>
    </source>
</reference>
<evidence type="ECO:0000256" key="5">
    <source>
        <dbReference type="ARBA" id="ARBA00023136"/>
    </source>
</evidence>
<evidence type="ECO:0000256" key="4">
    <source>
        <dbReference type="ARBA" id="ARBA00022989"/>
    </source>
</evidence>
<sequence length="118" mass="11847">MLRSAVNRARAGRRDEAGFTLIELLIVIVILGILAGIVVFSVAGITDKGDKAACKSTIASIDTAYEAAYAQGTATSTAVNVSTLGAFFHGGTAPTTVKNGAGTTVTLTTVAAADAIVC</sequence>
<evidence type="ECO:0000256" key="2">
    <source>
        <dbReference type="ARBA" id="ARBA00022481"/>
    </source>
</evidence>
<dbReference type="AlphaFoldDB" id="A0A3N0CGN7"/>
<comment type="subcellular location">
    <subcellularLocation>
        <location evidence="1">Membrane</location>
        <topology evidence="1">Single-pass membrane protein</topology>
    </subcellularLocation>
</comment>
<keyword evidence="3 6" id="KW-0812">Transmembrane</keyword>
<dbReference type="NCBIfam" id="TIGR02532">
    <property type="entry name" value="IV_pilin_GFxxxE"/>
    <property type="match status" value="1"/>
</dbReference>
<keyword evidence="4 6" id="KW-1133">Transmembrane helix</keyword>
<dbReference type="EMBL" id="RJSE01000007">
    <property type="protein sequence ID" value="RNL62391.1"/>
    <property type="molecule type" value="Genomic_DNA"/>
</dbReference>
<feature type="transmembrane region" description="Helical" evidence="6">
    <location>
        <begin position="21"/>
        <end position="45"/>
    </location>
</feature>
<evidence type="ECO:0000256" key="6">
    <source>
        <dbReference type="SAM" id="Phobius"/>
    </source>
</evidence>
<dbReference type="InterPro" id="IPR045584">
    <property type="entry name" value="Pilin-like"/>
</dbReference>
<dbReference type="InterPro" id="IPR002416">
    <property type="entry name" value="T2SS_protein-GspH"/>
</dbReference>
<dbReference type="InterPro" id="IPR012902">
    <property type="entry name" value="N_methyl_site"/>
</dbReference>
<evidence type="ECO:0000256" key="3">
    <source>
        <dbReference type="ARBA" id="ARBA00022692"/>
    </source>
</evidence>
<evidence type="ECO:0000313" key="8">
    <source>
        <dbReference type="Proteomes" id="UP000267128"/>
    </source>
</evidence>